<keyword evidence="3 5" id="KW-1133">Transmembrane helix</keyword>
<sequence>MQIVKITTTQNIDIEYAVASLSERIAARFIDYAIFLSVYGVMTAALVGVYSDQLNSRGPVRPTKFVIMIGIWLGFCVLYDLLTEVFLNGQSLGKRFVKIKVISLNGTRPGIGQYLLRWFFRIIDFGLTMGAAAVVTVTFSDKKQRIGDMVAGTTVIKTAPLNRFSDLVFHSPEEGYKPTYKEVVQLTDRDVTLIHDVIRNFRMTRNSNLVYRLALRIKKYLNVNYPEEINEYQFLEIVLNDYNSLIANNGIDTI</sequence>
<evidence type="ECO:0000256" key="4">
    <source>
        <dbReference type="ARBA" id="ARBA00023136"/>
    </source>
</evidence>
<dbReference type="RefSeq" id="WP_144246380.1">
    <property type="nucleotide sequence ID" value="NZ_VLPK01000001.1"/>
</dbReference>
<evidence type="ECO:0000259" key="6">
    <source>
        <dbReference type="Pfam" id="PF06271"/>
    </source>
</evidence>
<proteinExistence type="predicted"/>
<evidence type="ECO:0000256" key="5">
    <source>
        <dbReference type="SAM" id="Phobius"/>
    </source>
</evidence>
<accession>A0A556MS87</accession>
<feature type="transmembrane region" description="Helical" evidence="5">
    <location>
        <begin position="63"/>
        <end position="82"/>
    </location>
</feature>
<evidence type="ECO:0000313" key="8">
    <source>
        <dbReference type="Proteomes" id="UP000318733"/>
    </source>
</evidence>
<dbReference type="OrthoDB" id="9814143at2"/>
<evidence type="ECO:0000256" key="1">
    <source>
        <dbReference type="ARBA" id="ARBA00004141"/>
    </source>
</evidence>
<protein>
    <submittedName>
        <fullName evidence="7">RDD family protein</fullName>
    </submittedName>
</protein>
<gene>
    <name evidence="7" type="ORF">FO440_01075</name>
</gene>
<dbReference type="GO" id="GO:0016020">
    <property type="term" value="C:membrane"/>
    <property type="evidence" value="ECO:0007669"/>
    <property type="project" value="UniProtKB-SubCell"/>
</dbReference>
<organism evidence="7 8">
    <name type="scientific">Mucilaginibacter corticis</name>
    <dbReference type="NCBI Taxonomy" id="2597670"/>
    <lineage>
        <taxon>Bacteria</taxon>
        <taxon>Pseudomonadati</taxon>
        <taxon>Bacteroidota</taxon>
        <taxon>Sphingobacteriia</taxon>
        <taxon>Sphingobacteriales</taxon>
        <taxon>Sphingobacteriaceae</taxon>
        <taxon>Mucilaginibacter</taxon>
    </lineage>
</organism>
<dbReference type="Proteomes" id="UP000318733">
    <property type="component" value="Unassembled WGS sequence"/>
</dbReference>
<dbReference type="Pfam" id="PF06271">
    <property type="entry name" value="RDD"/>
    <property type="match status" value="1"/>
</dbReference>
<feature type="domain" description="RDD" evidence="6">
    <location>
        <begin position="18"/>
        <end position="152"/>
    </location>
</feature>
<comment type="subcellular location">
    <subcellularLocation>
        <location evidence="1">Membrane</location>
        <topology evidence="1">Multi-pass membrane protein</topology>
    </subcellularLocation>
</comment>
<dbReference type="PANTHER" id="PTHR38480">
    <property type="entry name" value="SLR0254 PROTEIN"/>
    <property type="match status" value="1"/>
</dbReference>
<evidence type="ECO:0000256" key="2">
    <source>
        <dbReference type="ARBA" id="ARBA00022692"/>
    </source>
</evidence>
<evidence type="ECO:0000256" key="3">
    <source>
        <dbReference type="ARBA" id="ARBA00022989"/>
    </source>
</evidence>
<feature type="transmembrane region" description="Helical" evidence="5">
    <location>
        <begin position="118"/>
        <end position="139"/>
    </location>
</feature>
<evidence type="ECO:0000313" key="7">
    <source>
        <dbReference type="EMBL" id="TSJ42810.1"/>
    </source>
</evidence>
<reference evidence="7 8" key="1">
    <citation type="submission" date="2019-07" db="EMBL/GenBank/DDBJ databases">
        <authorList>
            <person name="Huq M.A."/>
        </authorList>
    </citation>
    <scope>NUCLEOTIDE SEQUENCE [LARGE SCALE GENOMIC DNA]</scope>
    <source>
        <strain evidence="7 8">MAH-19</strain>
    </source>
</reference>
<keyword evidence="8" id="KW-1185">Reference proteome</keyword>
<dbReference type="AlphaFoldDB" id="A0A556MS87"/>
<feature type="transmembrane region" description="Helical" evidence="5">
    <location>
        <begin position="29"/>
        <end position="51"/>
    </location>
</feature>
<dbReference type="EMBL" id="VLPK01000001">
    <property type="protein sequence ID" value="TSJ42810.1"/>
    <property type="molecule type" value="Genomic_DNA"/>
</dbReference>
<dbReference type="PANTHER" id="PTHR38480:SF1">
    <property type="entry name" value="SLR0254 PROTEIN"/>
    <property type="match status" value="1"/>
</dbReference>
<keyword evidence="2 5" id="KW-0812">Transmembrane</keyword>
<keyword evidence="4 5" id="KW-0472">Membrane</keyword>
<name>A0A556MS87_9SPHI</name>
<dbReference type="InterPro" id="IPR010432">
    <property type="entry name" value="RDD"/>
</dbReference>
<comment type="caution">
    <text evidence="7">The sequence shown here is derived from an EMBL/GenBank/DDBJ whole genome shotgun (WGS) entry which is preliminary data.</text>
</comment>